<dbReference type="Pfam" id="PF25583">
    <property type="entry name" value="WCX"/>
    <property type="match status" value="1"/>
</dbReference>
<reference evidence="3 4" key="1">
    <citation type="submission" date="2014-08" db="EMBL/GenBank/DDBJ databases">
        <authorList>
            <person name="Moulin Lionel"/>
        </authorList>
    </citation>
    <scope>NUCLEOTIDE SEQUENCE [LARGE SCALE GENOMIC DNA]</scope>
</reference>
<accession>A0A090GED2</accession>
<name>A0A090GED2_MESPL</name>
<feature type="domain" description="WYL" evidence="1">
    <location>
        <begin position="158"/>
        <end position="225"/>
    </location>
</feature>
<feature type="domain" description="WCX" evidence="2">
    <location>
        <begin position="258"/>
        <end position="326"/>
    </location>
</feature>
<dbReference type="Proteomes" id="UP000046122">
    <property type="component" value="Unassembled WGS sequence"/>
</dbReference>
<sequence>MSYRKAEELLQLAIRLAASRSGLSATDIEAEFGRGPKATLEKKRQRMLSALRGLFPAGLKEISEGPRRYWSLRTKELDHLPFVQPNDLAILERAATVLAASNDGEGAARLRIIRDRLGGSLMRRGEKSYEADLEAMLHGQAVAARPGPRPMIEHAVSDAVGKAVLELRKLRFVYESSNGERRERTVEPVGVLLGGRHYLVARVDTSPVAAEPGRWRMDRMTEVRVLEEGIRPMPDGYSFLKMASKAFGVYYNSDEYGEVVWRFSPVAARAAAAYHFHPDQNLEPQPDGSLIVRFRAAGHLEMAWHLYQWGDNVEVLEPPELAALVKGHQRSDFAAVP</sequence>
<dbReference type="PROSITE" id="PS52050">
    <property type="entry name" value="WYL"/>
    <property type="match status" value="1"/>
</dbReference>
<evidence type="ECO:0000313" key="3">
    <source>
        <dbReference type="EMBL" id="CDX58781.1"/>
    </source>
</evidence>
<dbReference type="InterPro" id="IPR026881">
    <property type="entry name" value="WYL_dom"/>
</dbReference>
<dbReference type="PANTHER" id="PTHR34580">
    <property type="match status" value="1"/>
</dbReference>
<dbReference type="AlphaFoldDB" id="A0A090GED2"/>
<dbReference type="InterPro" id="IPR057727">
    <property type="entry name" value="WCX_dom"/>
</dbReference>
<proteinExistence type="predicted"/>
<protein>
    <submittedName>
        <fullName evidence="3">DeoR family transcriptional regulator</fullName>
    </submittedName>
</protein>
<dbReference type="EMBL" id="CCNE01000023">
    <property type="protein sequence ID" value="CDX58781.1"/>
    <property type="molecule type" value="Genomic_DNA"/>
</dbReference>
<dbReference type="Pfam" id="PF13280">
    <property type="entry name" value="WYL"/>
    <property type="match status" value="1"/>
</dbReference>
<evidence type="ECO:0000259" key="2">
    <source>
        <dbReference type="Pfam" id="PF25583"/>
    </source>
</evidence>
<evidence type="ECO:0000259" key="1">
    <source>
        <dbReference type="Pfam" id="PF13280"/>
    </source>
</evidence>
<dbReference type="PANTHER" id="PTHR34580:SF1">
    <property type="entry name" value="PROTEIN PAFC"/>
    <property type="match status" value="1"/>
</dbReference>
<gene>
    <name evidence="3" type="ORF">MPL3365_30306</name>
</gene>
<dbReference type="InterPro" id="IPR051534">
    <property type="entry name" value="CBASS_pafABC_assoc_protein"/>
</dbReference>
<organism evidence="3 4">
    <name type="scientific">Mesorhizobium plurifarium</name>
    <dbReference type="NCBI Taxonomy" id="69974"/>
    <lineage>
        <taxon>Bacteria</taxon>
        <taxon>Pseudomonadati</taxon>
        <taxon>Pseudomonadota</taxon>
        <taxon>Alphaproteobacteria</taxon>
        <taxon>Hyphomicrobiales</taxon>
        <taxon>Phyllobacteriaceae</taxon>
        <taxon>Mesorhizobium</taxon>
    </lineage>
</organism>
<evidence type="ECO:0000313" key="4">
    <source>
        <dbReference type="Proteomes" id="UP000046122"/>
    </source>
</evidence>